<feature type="compositionally biased region" description="Acidic residues" evidence="1">
    <location>
        <begin position="819"/>
        <end position="830"/>
    </location>
</feature>
<dbReference type="Proteomes" id="UP001153069">
    <property type="component" value="Unassembled WGS sequence"/>
</dbReference>
<feature type="compositionally biased region" description="Low complexity" evidence="1">
    <location>
        <begin position="1"/>
        <end position="25"/>
    </location>
</feature>
<comment type="caution">
    <text evidence="2">The sequence shown here is derived from an EMBL/GenBank/DDBJ whole genome shotgun (WGS) entry which is preliminary data.</text>
</comment>
<evidence type="ECO:0000313" key="2">
    <source>
        <dbReference type="EMBL" id="CAB9518779.1"/>
    </source>
</evidence>
<dbReference type="InterPro" id="IPR032675">
    <property type="entry name" value="LRR_dom_sf"/>
</dbReference>
<name>A0A9N8EHK1_9STRA</name>
<feature type="compositionally biased region" description="Basic and acidic residues" evidence="1">
    <location>
        <begin position="703"/>
        <end position="712"/>
    </location>
</feature>
<feature type="compositionally biased region" description="Basic and acidic residues" evidence="1">
    <location>
        <begin position="894"/>
        <end position="915"/>
    </location>
</feature>
<feature type="compositionally biased region" description="Low complexity" evidence="1">
    <location>
        <begin position="771"/>
        <end position="787"/>
    </location>
</feature>
<feature type="region of interest" description="Disordered" evidence="1">
    <location>
        <begin position="196"/>
        <end position="240"/>
    </location>
</feature>
<sequence length="925" mass="101831">MSSSSSTSNTKNGASGTSSSGSSKNASKDPVKALLKLARQNKHMAERQHLLLTFLQMGASLSDVKEVYEMRPYALNRDVLFEAGKLQVAPKVLKFLLDHLSKSLGYEYYLYNNPRRSFTLKQDPHLLTDGNVTLGLQQVVQSKIAFLKVFAPESGKPFWTLKEFVEFFSGEVLKSPHIQTLCCTFPIKDELQSAASTNKKAASKPTAMEEVSASQTQTVTLQQPAETTTVTTQAKPPKPHPMAAKIKARLQPKKLEQCILEDVRIKAQYAHKTSDSLLQLVRSLANLPKLKTFALQIQKDAISPKGFKEFKQFLPEAVGKLIVTCKTLENLILDAADLKKPAEWDPLWKALEKNPPLQRLWVRGFQQKISEAAVKALPKAYKPEHAVHTVSLESVRRNLLAVLEKYNTTLTVVRFVIPECRCDSAFQLDGDDCFLHHKYYSLPSCTPAITTTANTTNNQQQQQPNGTRYIPPPKCVPELDHFLAMNAHGRAALKAPRMTHNQWLAALTSGNPSDRTTKNKFPADPSIVFSHLRNRPEYVAMLYSLIRSPTKQSAAFDMEELHLAAQGVLALPLERFVELCARRIDDVTAIYSFLQVNPTMWLHYLQTAKQIVKELKTQKTKKHFAGVVELTKVTRIVQTGTRTITSNNKTTQVPVYKPQAVVLTQPRKVIRLNVAPSVDHSTLTKFPKLAIGGRGRDELVAKRKKKAEEDVSKPAAVANSKKKESTVPSTTTRTLAETTNTVKPKKVAAKKQQPAAKSTVKETGATKKQTAKSNAKKTGASSKSTTASKRKVADSIAASGNNKAAKKGKGASKKAAAIEIDDDSDDDFMADLDASDMEDIAQTLAKATKVPRVRRRSAANSRRAGGARKKPSNNSSSLNELIGEESSSDEDDCVEKGGADSDWDRCDDGEGRAGEDGGDSDSDFE</sequence>
<gene>
    <name evidence="2" type="ORF">SEMRO_963_G225250.1</name>
</gene>
<proteinExistence type="predicted"/>
<dbReference type="Gene3D" id="3.80.10.10">
    <property type="entry name" value="Ribonuclease Inhibitor"/>
    <property type="match status" value="1"/>
</dbReference>
<organism evidence="2 3">
    <name type="scientific">Seminavis robusta</name>
    <dbReference type="NCBI Taxonomy" id="568900"/>
    <lineage>
        <taxon>Eukaryota</taxon>
        <taxon>Sar</taxon>
        <taxon>Stramenopiles</taxon>
        <taxon>Ochrophyta</taxon>
        <taxon>Bacillariophyta</taxon>
        <taxon>Bacillariophyceae</taxon>
        <taxon>Bacillariophycidae</taxon>
        <taxon>Naviculales</taxon>
        <taxon>Naviculaceae</taxon>
        <taxon>Seminavis</taxon>
    </lineage>
</organism>
<feature type="region of interest" description="Disordered" evidence="1">
    <location>
        <begin position="843"/>
        <end position="925"/>
    </location>
</feature>
<dbReference type="AlphaFoldDB" id="A0A9N8EHK1"/>
<dbReference type="EMBL" id="CAICTM010000961">
    <property type="protein sequence ID" value="CAB9518779.1"/>
    <property type="molecule type" value="Genomic_DNA"/>
</dbReference>
<reference evidence="2" key="1">
    <citation type="submission" date="2020-06" db="EMBL/GenBank/DDBJ databases">
        <authorList>
            <consortium name="Plant Systems Biology data submission"/>
        </authorList>
    </citation>
    <scope>NUCLEOTIDE SEQUENCE</scope>
    <source>
        <strain evidence="2">D6</strain>
    </source>
</reference>
<feature type="region of interest" description="Disordered" evidence="1">
    <location>
        <begin position="703"/>
        <end position="830"/>
    </location>
</feature>
<feature type="compositionally biased region" description="Low complexity" evidence="1">
    <location>
        <begin position="196"/>
        <end position="206"/>
    </location>
</feature>
<feature type="compositionally biased region" description="Low complexity" evidence="1">
    <location>
        <begin position="730"/>
        <end position="742"/>
    </location>
</feature>
<feature type="compositionally biased region" description="Acidic residues" evidence="1">
    <location>
        <begin position="916"/>
        <end position="925"/>
    </location>
</feature>
<dbReference type="SUPFAM" id="SSF52047">
    <property type="entry name" value="RNI-like"/>
    <property type="match status" value="1"/>
</dbReference>
<evidence type="ECO:0000256" key="1">
    <source>
        <dbReference type="SAM" id="MobiDB-lite"/>
    </source>
</evidence>
<feature type="compositionally biased region" description="Polar residues" evidence="1">
    <location>
        <begin position="212"/>
        <end position="233"/>
    </location>
</feature>
<feature type="compositionally biased region" description="Acidic residues" evidence="1">
    <location>
        <begin position="882"/>
        <end position="893"/>
    </location>
</feature>
<evidence type="ECO:0000313" key="3">
    <source>
        <dbReference type="Proteomes" id="UP001153069"/>
    </source>
</evidence>
<accession>A0A9N8EHK1</accession>
<feature type="region of interest" description="Disordered" evidence="1">
    <location>
        <begin position="1"/>
        <end position="27"/>
    </location>
</feature>
<protein>
    <submittedName>
        <fullName evidence="2">Uncharacterized protein</fullName>
    </submittedName>
</protein>
<keyword evidence="3" id="KW-1185">Reference proteome</keyword>